<feature type="region of interest" description="Disordered" evidence="3">
    <location>
        <begin position="211"/>
        <end position="234"/>
    </location>
</feature>
<feature type="compositionally biased region" description="Acidic residues" evidence="3">
    <location>
        <begin position="59"/>
        <end position="69"/>
    </location>
</feature>
<evidence type="ECO:0000256" key="2">
    <source>
        <dbReference type="ARBA" id="ARBA00013850"/>
    </source>
</evidence>
<feature type="compositionally biased region" description="Low complexity" evidence="3">
    <location>
        <begin position="211"/>
        <end position="232"/>
    </location>
</feature>
<feature type="compositionally biased region" description="Basic and acidic residues" evidence="3">
    <location>
        <begin position="469"/>
        <end position="487"/>
    </location>
</feature>
<accession>A0AA43QQ98</accession>
<dbReference type="AlphaFoldDB" id="A0AA43QQ98"/>
<gene>
    <name evidence="6" type="primary">BFR2</name>
    <name evidence="6" type="ORF">OHK93_000771</name>
</gene>
<organism evidence="6 7">
    <name type="scientific">Ramalina farinacea</name>
    <dbReference type="NCBI Taxonomy" id="258253"/>
    <lineage>
        <taxon>Eukaryota</taxon>
        <taxon>Fungi</taxon>
        <taxon>Dikarya</taxon>
        <taxon>Ascomycota</taxon>
        <taxon>Pezizomycotina</taxon>
        <taxon>Lecanoromycetes</taxon>
        <taxon>OSLEUM clade</taxon>
        <taxon>Lecanoromycetidae</taxon>
        <taxon>Lecanorales</taxon>
        <taxon>Lecanorineae</taxon>
        <taxon>Ramalinaceae</taxon>
        <taxon>Ramalina</taxon>
    </lineage>
</organism>
<dbReference type="GO" id="GO:0005730">
    <property type="term" value="C:nucleolus"/>
    <property type="evidence" value="ECO:0007669"/>
    <property type="project" value="TreeGrafter"/>
</dbReference>
<dbReference type="Pfam" id="PF08164">
    <property type="entry name" value="TRAUB"/>
    <property type="match status" value="1"/>
</dbReference>
<dbReference type="Proteomes" id="UP001161017">
    <property type="component" value="Unassembled WGS sequence"/>
</dbReference>
<comment type="similarity">
    <text evidence="1">Belongs to the AATF family.</text>
</comment>
<evidence type="ECO:0000256" key="3">
    <source>
        <dbReference type="SAM" id="MobiDB-lite"/>
    </source>
</evidence>
<dbReference type="GO" id="GO:0000462">
    <property type="term" value="P:maturation of SSU-rRNA from tricistronic rRNA transcript (SSU-rRNA, 5.8S rRNA, LSU-rRNA)"/>
    <property type="evidence" value="ECO:0007669"/>
    <property type="project" value="TreeGrafter"/>
</dbReference>
<feature type="region of interest" description="Disordered" evidence="3">
    <location>
        <begin position="45"/>
        <end position="150"/>
    </location>
</feature>
<comment type="caution">
    <text evidence="6">The sequence shown here is derived from an EMBL/GenBank/DDBJ whole genome shotgun (WGS) entry which is preliminary data.</text>
</comment>
<dbReference type="EMBL" id="JAPUFD010000010">
    <property type="protein sequence ID" value="MDI1489574.1"/>
    <property type="molecule type" value="Genomic_DNA"/>
</dbReference>
<feature type="region of interest" description="Disordered" evidence="3">
    <location>
        <begin position="464"/>
        <end position="487"/>
    </location>
</feature>
<dbReference type="InterPro" id="IPR012617">
    <property type="entry name" value="AATF_C"/>
</dbReference>
<reference evidence="6" key="1">
    <citation type="journal article" date="2023" name="Genome Biol. Evol.">
        <title>First Whole Genome Sequence and Flow Cytometry Genome Size Data for the Lichen-Forming Fungus Ramalina farinacea (Ascomycota).</title>
        <authorList>
            <person name="Llewellyn T."/>
            <person name="Mian S."/>
            <person name="Hill R."/>
            <person name="Leitch I.J."/>
            <person name="Gaya E."/>
        </authorList>
    </citation>
    <scope>NUCLEOTIDE SEQUENCE</scope>
    <source>
        <strain evidence="6">LIQ254RAFAR</strain>
    </source>
</reference>
<evidence type="ECO:0000256" key="1">
    <source>
        <dbReference type="ARBA" id="ARBA00008966"/>
    </source>
</evidence>
<feature type="domain" description="AATF leucine zipper-containing" evidence="5">
    <location>
        <begin position="182"/>
        <end position="304"/>
    </location>
</feature>
<feature type="domain" description="Apoptosis-antagonizing transcription factor C-terminal" evidence="4">
    <location>
        <begin position="367"/>
        <end position="454"/>
    </location>
</feature>
<dbReference type="PANTHER" id="PTHR15565:SF0">
    <property type="entry name" value="PROTEIN AATF"/>
    <property type="match status" value="1"/>
</dbReference>
<evidence type="ECO:0000313" key="7">
    <source>
        <dbReference type="Proteomes" id="UP001161017"/>
    </source>
</evidence>
<dbReference type="Pfam" id="PF13339">
    <property type="entry name" value="AATF-Che1"/>
    <property type="match status" value="1"/>
</dbReference>
<dbReference type="PANTHER" id="PTHR15565">
    <property type="entry name" value="AATF PROTEIN APOPTOSIS ANTAGONIZING TRANSCRIPTION FACTOR"/>
    <property type="match status" value="1"/>
</dbReference>
<evidence type="ECO:0000259" key="4">
    <source>
        <dbReference type="Pfam" id="PF08164"/>
    </source>
</evidence>
<protein>
    <recommendedName>
        <fullName evidence="2">Protein BFR2</fullName>
    </recommendedName>
</protein>
<evidence type="ECO:0000313" key="6">
    <source>
        <dbReference type="EMBL" id="MDI1489574.1"/>
    </source>
</evidence>
<evidence type="ECO:0000259" key="5">
    <source>
        <dbReference type="Pfam" id="PF13339"/>
    </source>
</evidence>
<keyword evidence="7" id="KW-1185">Reference proteome</keyword>
<feature type="compositionally biased region" description="Acidic residues" evidence="3">
    <location>
        <begin position="110"/>
        <end position="132"/>
    </location>
</feature>
<feature type="region of interest" description="Disordered" evidence="3">
    <location>
        <begin position="1"/>
        <end position="23"/>
    </location>
</feature>
<dbReference type="InterPro" id="IPR039223">
    <property type="entry name" value="AATF/Bfr2"/>
</dbReference>
<sequence length="487" mass="53464">MSSSLVHKSLKSQIADLSDPTPRCAQPILFPKKPAKLVLTCATDYDPEDLEHRNPFDSGSDEEENLADSDDAREHYMPVGKSALRKANDSALDNDLRYQGSKVGRKDMLDSSDDEDVDDSDEDAREEDEGASDVDVAGGDDNHSQIIHPPDRDQFDREALREMMATSSSSLKQTLTASARADIAKGRALKRQRSAFDSLLNTRMKMQKALTASNAVSTSSPAAAPTNGSTPSKNATAIKAAEDAALQLWNGLNDLRSSLQTANNTRLTSPNAPSTARDMWSHMQRNESTMLPQRKVTLDKWSRKTAPPAPSTGSKFSREVQRPLIDVLDAQLQGSNMDRLMAKSQVNRNSEATGNEDERVYDDTDFYTGLLRDLVQGRMEGTSGVSAVNGNGDVDLMGEIGRGKHKVKKVVDTKASKGRKMRYQVHEKLVSFMAAEDRGKWGQRQREELFAGLLGRSVGLAEDEDEDLAEKNGGGDELKEDDLRLFG</sequence>
<proteinExistence type="inferred from homology"/>
<name>A0AA43QQ98_9LECA</name>
<dbReference type="InterPro" id="IPR025160">
    <property type="entry name" value="AATF"/>
</dbReference>